<feature type="compositionally biased region" description="Acidic residues" evidence="1">
    <location>
        <begin position="512"/>
        <end position="529"/>
    </location>
</feature>
<gene>
    <name evidence="2" type="ORF">IAD17_06625</name>
</gene>
<evidence type="ECO:0000256" key="1">
    <source>
        <dbReference type="SAM" id="MobiDB-lite"/>
    </source>
</evidence>
<dbReference type="EMBL" id="DVMQ01000018">
    <property type="protein sequence ID" value="HIU24580.1"/>
    <property type="molecule type" value="Genomic_DNA"/>
</dbReference>
<name>A0A9D1I0A0_9ACTN</name>
<organism evidence="2 3">
    <name type="scientific">Candidatus Coprovicinus avistercoris</name>
    <dbReference type="NCBI Taxonomy" id="2840754"/>
    <lineage>
        <taxon>Bacteria</taxon>
        <taxon>Bacillati</taxon>
        <taxon>Actinomycetota</taxon>
        <taxon>Coriobacteriia</taxon>
        <taxon>Coriobacteriales</taxon>
        <taxon>Coriobacteriaceae</taxon>
        <taxon>Coriobacteriaceae incertae sedis</taxon>
        <taxon>Candidatus Coprovicinus</taxon>
    </lineage>
</organism>
<feature type="region of interest" description="Disordered" evidence="1">
    <location>
        <begin position="22"/>
        <end position="49"/>
    </location>
</feature>
<reference evidence="2" key="2">
    <citation type="journal article" date="2021" name="PeerJ">
        <title>Extensive microbial diversity within the chicken gut microbiome revealed by metagenomics and culture.</title>
        <authorList>
            <person name="Gilroy R."/>
            <person name="Ravi A."/>
            <person name="Getino M."/>
            <person name="Pursley I."/>
            <person name="Horton D.L."/>
            <person name="Alikhan N.F."/>
            <person name="Baker D."/>
            <person name="Gharbi K."/>
            <person name="Hall N."/>
            <person name="Watson M."/>
            <person name="Adriaenssens E.M."/>
            <person name="Foster-Nyarko E."/>
            <person name="Jarju S."/>
            <person name="Secka A."/>
            <person name="Antonio M."/>
            <person name="Oren A."/>
            <person name="Chaudhuri R.R."/>
            <person name="La Ragione R."/>
            <person name="Hildebrand F."/>
            <person name="Pallen M.J."/>
        </authorList>
    </citation>
    <scope>NUCLEOTIDE SEQUENCE</scope>
    <source>
        <strain evidence="2">ChiHjej12B11-29160</strain>
    </source>
</reference>
<dbReference type="Gene3D" id="1.20.1270.90">
    <property type="entry name" value="AF1782-like"/>
    <property type="match status" value="3"/>
</dbReference>
<proteinExistence type="predicted"/>
<evidence type="ECO:0000313" key="3">
    <source>
        <dbReference type="Proteomes" id="UP000824078"/>
    </source>
</evidence>
<comment type="caution">
    <text evidence="2">The sequence shown here is derived from an EMBL/GenBank/DDBJ whole genome shotgun (WGS) entry which is preliminary data.</text>
</comment>
<feature type="compositionally biased region" description="Polar residues" evidence="1">
    <location>
        <begin position="27"/>
        <end position="38"/>
    </location>
</feature>
<protein>
    <submittedName>
        <fullName evidence="2">Uncharacterized protein</fullName>
    </submittedName>
</protein>
<dbReference type="Proteomes" id="UP000824078">
    <property type="component" value="Unassembled WGS sequence"/>
</dbReference>
<sequence>MAVILGFPVHVYAANGTPTRATPLDIDSTTQPTDQLNSEGWKWEPSGDGTSGTLTLRDCYIQTELPQNSNVLHFGSGLTNVTIHLEGDNTLEATNQTGSIYLISTDATITFTGNDDAYLHLVTSEENNNTYLYGIYADGISFQSGNIECNAQLAFVDHRVEISGGSVTADASRIGGSDVIYSNLGPVVFSGGVVDLTGQHAGVYIPGIGASDFNMLKVAITGGNVSIRATGEASSYAAAVIARYIDVNTKNNVVLYGTAAAFGIYDPGDPVGSLTIAEIGPESSITWAEDSAYGLYYKYNNTVIDIAPADYAAVNTAKANADAIDRSLYTEPSLKAVDEAVAKIDSNKTILEQDEVDAMADTINEALNNLEYLPANYSAVDAARTSADNLDRTLYTDNSLAALDKALDGVHEGLDITHQDEVDAMAAAINEALNNLEYLPADYSAVDAARTSADKIDRTLYTADSLAVLDKALGNVREGLDISHQGEVDAMAAAINEAINNLEKISDVQTSTDEESSDIQTDSSEENEADALPATSDDTVSVVSGLVAGIAGALCIVSSRRFQRD</sequence>
<feature type="region of interest" description="Disordered" evidence="1">
    <location>
        <begin position="506"/>
        <end position="536"/>
    </location>
</feature>
<reference evidence="2" key="1">
    <citation type="submission" date="2020-10" db="EMBL/GenBank/DDBJ databases">
        <authorList>
            <person name="Gilroy R."/>
        </authorList>
    </citation>
    <scope>NUCLEOTIDE SEQUENCE</scope>
    <source>
        <strain evidence="2">ChiHjej12B11-29160</strain>
    </source>
</reference>
<evidence type="ECO:0000313" key="2">
    <source>
        <dbReference type="EMBL" id="HIU24580.1"/>
    </source>
</evidence>
<dbReference type="AlphaFoldDB" id="A0A9D1I0A0"/>
<accession>A0A9D1I0A0</accession>